<feature type="transmembrane region" description="Helical" evidence="3">
    <location>
        <begin position="38"/>
        <end position="61"/>
    </location>
</feature>
<dbReference type="InterPro" id="IPR004843">
    <property type="entry name" value="Calcineurin-like_PHP"/>
</dbReference>
<keyword evidence="2" id="KW-0378">Hydrolase</keyword>
<accession>A0ABS5HFF5</accession>
<keyword evidence="6" id="KW-1185">Reference proteome</keyword>
<gene>
    <name evidence="5" type="ORF">KDD93_00190</name>
</gene>
<keyword evidence="3" id="KW-1133">Transmembrane helix</keyword>
<reference evidence="5 6" key="1">
    <citation type="submission" date="2021-04" db="EMBL/GenBank/DDBJ databases">
        <title>Molecular and phenotypic characterization and identification of bacterial isolates recovered from the Anatolian ground squirrels (Spermophilus xanthoprymnus) and which have the potential to form a new species in the Campylobacter genus.</title>
        <authorList>
            <person name="Aydin F."/>
            <person name="Abay S."/>
            <person name="Kayman T."/>
            <person name="Karakaya E."/>
            <person name="Mustak H.K."/>
            <person name="Mustak I.B."/>
            <person name="Bilgin N."/>
            <person name="Duzler A."/>
            <person name="Sahin O."/>
            <person name="Guran O."/>
            <person name="Saticioglu I.B."/>
        </authorList>
    </citation>
    <scope>NUCLEOTIDE SEQUENCE [LARGE SCALE GENOMIC DNA]</scope>
    <source>
        <strain evidence="6">faydin-G24</strain>
    </source>
</reference>
<protein>
    <submittedName>
        <fullName evidence="5">Metallophosphoesterase</fullName>
    </submittedName>
</protein>
<dbReference type="InterPro" id="IPR051158">
    <property type="entry name" value="Metallophosphoesterase_sf"/>
</dbReference>
<evidence type="ECO:0000256" key="3">
    <source>
        <dbReference type="SAM" id="Phobius"/>
    </source>
</evidence>
<dbReference type="CDD" id="cd07385">
    <property type="entry name" value="MPP_YkuE_C"/>
    <property type="match status" value="1"/>
</dbReference>
<dbReference type="RefSeq" id="WP_212140874.1">
    <property type="nucleotide sequence ID" value="NZ_JAGSSW010000001.1"/>
</dbReference>
<feature type="transmembrane region" description="Helical" evidence="3">
    <location>
        <begin position="67"/>
        <end position="94"/>
    </location>
</feature>
<comment type="caution">
    <text evidence="5">The sequence shown here is derived from an EMBL/GenBank/DDBJ whole genome shotgun (WGS) entry which is preliminary data.</text>
</comment>
<evidence type="ECO:0000259" key="4">
    <source>
        <dbReference type="Pfam" id="PF00149"/>
    </source>
</evidence>
<feature type="transmembrane region" description="Helical" evidence="3">
    <location>
        <begin position="106"/>
        <end position="124"/>
    </location>
</feature>
<sequence>MGLLRIIIGAIIFSAFINFYSYKRFIKKIVFLQPYLSYIRWSLVVVSIVEFVFVLQIRFAFLSIELYMFSAALIAFSLFLFGLSVIYDVLRVLFRRTKFSQNRRKFIKFCFDVTFLILLFSYFFKGLFNALTPPKINFTEIKIKNLKVPFRIAMITDVHIGEFLQKEFLATLVYSINQTKPDVVVIVGDMIDFEADKIGSFLDPLDELRSTYGTFYVPGNHEYYHGIDGIMDKISSHNVTILGNKNVQIGGVNLAGVYDLAGFRFKHLEPNLDAALKNMDKNLPTILLSHQPKFIKQYDTQLSKKGVDLVLCGHTHGGQIFPFQILVWLDQHYLRGLYKHNDKMQVYVSSGAGFWGPPVRIMAPSEIAILNLIGE</sequence>
<evidence type="ECO:0000256" key="1">
    <source>
        <dbReference type="ARBA" id="ARBA00022723"/>
    </source>
</evidence>
<dbReference type="Gene3D" id="3.60.21.10">
    <property type="match status" value="1"/>
</dbReference>
<dbReference type="Pfam" id="PF00149">
    <property type="entry name" value="Metallophos"/>
    <property type="match status" value="1"/>
</dbReference>
<keyword evidence="3" id="KW-0472">Membrane</keyword>
<dbReference type="InterPro" id="IPR029052">
    <property type="entry name" value="Metallo-depent_PP-like"/>
</dbReference>
<dbReference type="Proteomes" id="UP000682951">
    <property type="component" value="Unassembled WGS sequence"/>
</dbReference>
<proteinExistence type="predicted"/>
<feature type="transmembrane region" description="Helical" evidence="3">
    <location>
        <begin position="6"/>
        <end position="26"/>
    </location>
</feature>
<evidence type="ECO:0000256" key="2">
    <source>
        <dbReference type="ARBA" id="ARBA00022801"/>
    </source>
</evidence>
<evidence type="ECO:0000313" key="6">
    <source>
        <dbReference type="Proteomes" id="UP000682951"/>
    </source>
</evidence>
<feature type="domain" description="Calcineurin-like phosphoesterase" evidence="4">
    <location>
        <begin position="150"/>
        <end position="317"/>
    </location>
</feature>
<dbReference type="SUPFAM" id="SSF56300">
    <property type="entry name" value="Metallo-dependent phosphatases"/>
    <property type="match status" value="1"/>
</dbReference>
<evidence type="ECO:0000313" key="5">
    <source>
        <dbReference type="EMBL" id="MBR8462994.1"/>
    </source>
</evidence>
<keyword evidence="3" id="KW-0812">Transmembrane</keyword>
<keyword evidence="1" id="KW-0479">Metal-binding</keyword>
<dbReference type="PANTHER" id="PTHR31302">
    <property type="entry name" value="TRANSMEMBRANE PROTEIN WITH METALLOPHOSPHOESTERASE DOMAIN-RELATED"/>
    <property type="match status" value="1"/>
</dbReference>
<dbReference type="EMBL" id="JAGSSW010000001">
    <property type="protein sequence ID" value="MBR8462994.1"/>
    <property type="molecule type" value="Genomic_DNA"/>
</dbReference>
<organism evidence="5 6">
    <name type="scientific">Campylobacter anatolicus</name>
    <dbReference type="NCBI Taxonomy" id="2829105"/>
    <lineage>
        <taxon>Bacteria</taxon>
        <taxon>Pseudomonadati</taxon>
        <taxon>Campylobacterota</taxon>
        <taxon>Epsilonproteobacteria</taxon>
        <taxon>Campylobacterales</taxon>
        <taxon>Campylobacteraceae</taxon>
        <taxon>Campylobacter</taxon>
    </lineage>
</organism>
<name>A0ABS5HFF5_9BACT</name>
<dbReference type="PANTHER" id="PTHR31302:SF31">
    <property type="entry name" value="PHOSPHODIESTERASE YAEI"/>
    <property type="match status" value="1"/>
</dbReference>